<evidence type="ECO:0000313" key="1">
    <source>
        <dbReference type="EMBL" id="KAK3793067.1"/>
    </source>
</evidence>
<sequence length="84" mass="9421">MKSNKNSKTQLQHVYTTRDVILLECDASRAPSARRLRQASPKILYQALYIEVSIRFGLPLQSSCTTGLLLFNNYAKGFLVLTTG</sequence>
<evidence type="ECO:0000313" key="2">
    <source>
        <dbReference type="Proteomes" id="UP001283361"/>
    </source>
</evidence>
<accession>A0AAE1E3W6</accession>
<keyword evidence="2" id="KW-1185">Reference proteome</keyword>
<proteinExistence type="predicted"/>
<comment type="caution">
    <text evidence="1">The sequence shown here is derived from an EMBL/GenBank/DDBJ whole genome shotgun (WGS) entry which is preliminary data.</text>
</comment>
<dbReference type="Proteomes" id="UP001283361">
    <property type="component" value="Unassembled WGS sequence"/>
</dbReference>
<dbReference type="EMBL" id="JAWDGP010001282">
    <property type="protein sequence ID" value="KAK3793067.1"/>
    <property type="molecule type" value="Genomic_DNA"/>
</dbReference>
<name>A0AAE1E3W6_9GAST</name>
<organism evidence="1 2">
    <name type="scientific">Elysia crispata</name>
    <name type="common">lettuce slug</name>
    <dbReference type="NCBI Taxonomy" id="231223"/>
    <lineage>
        <taxon>Eukaryota</taxon>
        <taxon>Metazoa</taxon>
        <taxon>Spiralia</taxon>
        <taxon>Lophotrochozoa</taxon>
        <taxon>Mollusca</taxon>
        <taxon>Gastropoda</taxon>
        <taxon>Heterobranchia</taxon>
        <taxon>Euthyneura</taxon>
        <taxon>Panpulmonata</taxon>
        <taxon>Sacoglossa</taxon>
        <taxon>Placobranchoidea</taxon>
        <taxon>Plakobranchidae</taxon>
        <taxon>Elysia</taxon>
    </lineage>
</organism>
<dbReference type="AlphaFoldDB" id="A0AAE1E3W6"/>
<protein>
    <submittedName>
        <fullName evidence="1">Uncharacterized protein</fullName>
    </submittedName>
</protein>
<reference evidence="1" key="1">
    <citation type="journal article" date="2023" name="G3 (Bethesda)">
        <title>A reference genome for the long-term kleptoplast-retaining sea slug Elysia crispata morphotype clarki.</title>
        <authorList>
            <person name="Eastman K.E."/>
            <person name="Pendleton A.L."/>
            <person name="Shaikh M.A."/>
            <person name="Suttiyut T."/>
            <person name="Ogas R."/>
            <person name="Tomko P."/>
            <person name="Gavelis G."/>
            <person name="Widhalm J.R."/>
            <person name="Wisecaver J.H."/>
        </authorList>
    </citation>
    <scope>NUCLEOTIDE SEQUENCE</scope>
    <source>
        <strain evidence="1">ECLA1</strain>
    </source>
</reference>
<gene>
    <name evidence="1" type="ORF">RRG08_016575</name>
</gene>